<comment type="subcellular location">
    <subcellularLocation>
        <location evidence="1">Nucleus</location>
    </subcellularLocation>
</comment>
<dbReference type="SMART" id="SM00906">
    <property type="entry name" value="Fungal_trans"/>
    <property type="match status" value="1"/>
</dbReference>
<dbReference type="Proteomes" id="UP000703269">
    <property type="component" value="Unassembled WGS sequence"/>
</dbReference>
<proteinExistence type="predicted"/>
<organism evidence="7 8">
    <name type="scientific">Phanerochaete sordida</name>
    <dbReference type="NCBI Taxonomy" id="48140"/>
    <lineage>
        <taxon>Eukaryota</taxon>
        <taxon>Fungi</taxon>
        <taxon>Dikarya</taxon>
        <taxon>Basidiomycota</taxon>
        <taxon>Agaricomycotina</taxon>
        <taxon>Agaricomycetes</taxon>
        <taxon>Polyporales</taxon>
        <taxon>Phanerochaetaceae</taxon>
        <taxon>Phanerochaete</taxon>
    </lineage>
</organism>
<dbReference type="GO" id="GO:0003677">
    <property type="term" value="F:DNA binding"/>
    <property type="evidence" value="ECO:0007669"/>
    <property type="project" value="InterPro"/>
</dbReference>
<feature type="coiled-coil region" evidence="4">
    <location>
        <begin position="86"/>
        <end position="113"/>
    </location>
</feature>
<dbReference type="GO" id="GO:0005634">
    <property type="term" value="C:nucleus"/>
    <property type="evidence" value="ECO:0007669"/>
    <property type="project" value="UniProtKB-SubCell"/>
</dbReference>
<dbReference type="GO" id="GO:0008270">
    <property type="term" value="F:zinc ion binding"/>
    <property type="evidence" value="ECO:0007669"/>
    <property type="project" value="InterPro"/>
</dbReference>
<comment type="caution">
    <text evidence="7">The sequence shown here is derived from an EMBL/GenBank/DDBJ whole genome shotgun (WGS) entry which is preliminary data.</text>
</comment>
<gene>
    <name evidence="7" type="ORF">PsYK624_023880</name>
</gene>
<feature type="region of interest" description="Disordered" evidence="5">
    <location>
        <begin position="660"/>
        <end position="724"/>
    </location>
</feature>
<feature type="compositionally biased region" description="Pro residues" evidence="5">
    <location>
        <begin position="687"/>
        <end position="708"/>
    </location>
</feature>
<evidence type="ECO:0000313" key="7">
    <source>
        <dbReference type="EMBL" id="GJE86308.1"/>
    </source>
</evidence>
<accession>A0A9P3L9T8</accession>
<protein>
    <submittedName>
        <fullName evidence="7">Zn(II)2Cys6 transcription factor</fullName>
    </submittedName>
</protein>
<dbReference type="PANTHER" id="PTHR31001">
    <property type="entry name" value="UNCHARACTERIZED TRANSCRIPTIONAL REGULATORY PROTEIN"/>
    <property type="match status" value="1"/>
</dbReference>
<evidence type="ECO:0000256" key="4">
    <source>
        <dbReference type="SAM" id="Coils"/>
    </source>
</evidence>
<dbReference type="GO" id="GO:0000981">
    <property type="term" value="F:DNA-binding transcription factor activity, RNA polymerase II-specific"/>
    <property type="evidence" value="ECO:0007669"/>
    <property type="project" value="InterPro"/>
</dbReference>
<feature type="region of interest" description="Disordered" evidence="5">
    <location>
        <begin position="1"/>
        <end position="23"/>
    </location>
</feature>
<keyword evidence="3" id="KW-0539">Nucleus</keyword>
<reference evidence="7 8" key="1">
    <citation type="submission" date="2021-08" db="EMBL/GenBank/DDBJ databases">
        <title>Draft Genome Sequence of Phanerochaete sordida strain YK-624.</title>
        <authorList>
            <person name="Mori T."/>
            <person name="Dohra H."/>
            <person name="Suzuki T."/>
            <person name="Kawagishi H."/>
            <person name="Hirai H."/>
        </authorList>
    </citation>
    <scope>NUCLEOTIDE SEQUENCE [LARGE SCALE GENOMIC DNA]</scope>
    <source>
        <strain evidence="7 8">YK-624</strain>
    </source>
</reference>
<evidence type="ECO:0000256" key="1">
    <source>
        <dbReference type="ARBA" id="ARBA00004123"/>
    </source>
</evidence>
<dbReference type="CDD" id="cd00067">
    <property type="entry name" value="GAL4"/>
    <property type="match status" value="1"/>
</dbReference>
<dbReference type="SMART" id="SM00066">
    <property type="entry name" value="GAL4"/>
    <property type="match status" value="1"/>
</dbReference>
<dbReference type="PROSITE" id="PS50048">
    <property type="entry name" value="ZN2_CY6_FUNGAL_2"/>
    <property type="match status" value="1"/>
</dbReference>
<evidence type="ECO:0000256" key="3">
    <source>
        <dbReference type="ARBA" id="ARBA00023242"/>
    </source>
</evidence>
<keyword evidence="4" id="KW-0175">Coiled coil</keyword>
<dbReference type="Pfam" id="PF00172">
    <property type="entry name" value="Zn_clus"/>
    <property type="match status" value="1"/>
</dbReference>
<dbReference type="GO" id="GO:0006351">
    <property type="term" value="P:DNA-templated transcription"/>
    <property type="evidence" value="ECO:0007669"/>
    <property type="project" value="InterPro"/>
</dbReference>
<evidence type="ECO:0000256" key="5">
    <source>
        <dbReference type="SAM" id="MobiDB-lite"/>
    </source>
</evidence>
<keyword evidence="2" id="KW-0479">Metal-binding</keyword>
<dbReference type="OrthoDB" id="424974at2759"/>
<dbReference type="Gene3D" id="4.10.240.10">
    <property type="entry name" value="Zn(2)-C6 fungal-type DNA-binding domain"/>
    <property type="match status" value="1"/>
</dbReference>
<dbReference type="InterPro" id="IPR050613">
    <property type="entry name" value="Sec_Metabolite_Reg"/>
</dbReference>
<keyword evidence="8" id="KW-1185">Reference proteome</keyword>
<sequence>MAPPQKRRDAAAAAANDAPGQPYSKAVAKELRRTRGEIACAECRRLKVRCNRQVPCETCITRGCAALCPNGILPPGDNSRFVSAAKDHLQKKISSLQERMRALEDALAIAQSAESDETHPLLREQFILDDEGDLAEEHGEDEAGPSDAAPATAETLADSFGTLHIDPRGKTLRFYGPSGGAESLLDDEHLGAPPLAPDDNNVDLRALGLPAELEPFYHAFPLAPAGIPARRARTLIEAYRPPWARAVQLGRTMLDNLSWMFQIVTFQQFAELLPAVYALPGAPAAGPHDLALFFGVLTMGALADLALPPYNAQAQLYYVLCRCSLALESPMAKASLATVKTFHFISLYNGMSGKESNMSNTYTVLTFAGRLAQKIGLHIDPAHWKMSPKEAYDRRIYFWNLVLGDIWQSLGTGRPSGLVNAFGHVRIPTEEEEQQYQAREYATLGFGVWCWHILEELMLPVMKLVLSAKSPSYRDVWELDAKIRAYKFPDEHASMDSPSLALSMSWFVRSHYRELILLSLHRSFFAKAMALNPQNPLSTPYAQSFLTVYHCAWRVAETTLHVWPRNQRLMSRIWMIWSFNFAAAIIIGAVASRCRNLPVAPPPLAALAECCRLFAEGAPANPRAAKALPLLLRMRERAVQLHRGSAEAPAPVGRPRLAVATPAHPHSQPAVSTAPGYADHDARYAPPYAPPHQQPQPHLQPHPHLPPQPRHHQPQDPPTPVSGTHFAAEELWDARQQPQGYAYEGASVDFDLGDAWVAFMQSVGIPLH</sequence>
<name>A0A9P3L9T8_9APHY</name>
<dbReference type="AlphaFoldDB" id="A0A9P3L9T8"/>
<dbReference type="PANTHER" id="PTHR31001:SF56">
    <property type="entry name" value="ZN(2)-C6 FUNGAL-TYPE DOMAIN-CONTAINING PROTEIN"/>
    <property type="match status" value="1"/>
</dbReference>
<dbReference type="InterPro" id="IPR001138">
    <property type="entry name" value="Zn2Cys6_DnaBD"/>
</dbReference>
<feature type="compositionally biased region" description="Basic and acidic residues" evidence="5">
    <location>
        <begin position="1"/>
        <end position="10"/>
    </location>
</feature>
<dbReference type="EMBL" id="BPQB01000004">
    <property type="protein sequence ID" value="GJE86308.1"/>
    <property type="molecule type" value="Genomic_DNA"/>
</dbReference>
<evidence type="ECO:0000256" key="2">
    <source>
        <dbReference type="ARBA" id="ARBA00022723"/>
    </source>
</evidence>
<dbReference type="CDD" id="cd12148">
    <property type="entry name" value="fungal_TF_MHR"/>
    <property type="match status" value="1"/>
</dbReference>
<evidence type="ECO:0000259" key="6">
    <source>
        <dbReference type="PROSITE" id="PS50048"/>
    </source>
</evidence>
<dbReference type="SUPFAM" id="SSF57701">
    <property type="entry name" value="Zn2/Cys6 DNA-binding domain"/>
    <property type="match status" value="1"/>
</dbReference>
<feature type="domain" description="Zn(2)-C6 fungal-type" evidence="6">
    <location>
        <begin position="39"/>
        <end position="68"/>
    </location>
</feature>
<dbReference type="InterPro" id="IPR007219">
    <property type="entry name" value="XnlR_reg_dom"/>
</dbReference>
<dbReference type="PROSITE" id="PS00463">
    <property type="entry name" value="ZN2_CY6_FUNGAL_1"/>
    <property type="match status" value="1"/>
</dbReference>
<dbReference type="InterPro" id="IPR036864">
    <property type="entry name" value="Zn2-C6_fun-type_DNA-bd_sf"/>
</dbReference>
<evidence type="ECO:0000313" key="8">
    <source>
        <dbReference type="Proteomes" id="UP000703269"/>
    </source>
</evidence>
<dbReference type="Pfam" id="PF04082">
    <property type="entry name" value="Fungal_trans"/>
    <property type="match status" value="1"/>
</dbReference>